<feature type="region of interest" description="Disordered" evidence="6">
    <location>
        <begin position="105"/>
        <end position="125"/>
    </location>
</feature>
<sequence length="247" mass="29637">MSSESKMTGFREKNNVTNSDAFHETKRNKNKNSEPRKSSLSTATQGNRGYRRITKKRLKQDMKRFKQELTMLSEVQKKNALKQRKEQIEHQHQLKEKDYLIQLQQNATPSTRRSRCLQRDEARQKQKLNLRARNKCNGKTTARNFVSSKRKKNMRAFKERLKQEMKIFKQELTMLSEVQRKHALKQRKEQIEHEHPLKKKDFLIQLRQNANAMLQRMGGKHKERMAPIEKQLLMQKQWLLRAKENDI</sequence>
<feature type="coiled-coil region" evidence="5">
    <location>
        <begin position="151"/>
        <end position="178"/>
    </location>
</feature>
<dbReference type="PANTHER" id="PTHR46538:SF3">
    <property type="entry name" value="PROTEIN KINASE DOMAIN-CONTAINING PROTEIN"/>
    <property type="match status" value="1"/>
</dbReference>
<keyword evidence="3" id="KW-0808">Transferase</keyword>
<proteinExistence type="predicted"/>
<dbReference type="InterPro" id="IPR051585">
    <property type="entry name" value="STE20_Ser/Thr_Kinases"/>
</dbReference>
<keyword evidence="1" id="KW-0723">Serine/threonine-protein kinase</keyword>
<feature type="compositionally biased region" description="Polar residues" evidence="6">
    <location>
        <begin position="38"/>
        <end position="47"/>
    </location>
</feature>
<keyword evidence="8" id="KW-1185">Reference proteome</keyword>
<dbReference type="Proteomes" id="UP000230233">
    <property type="component" value="Chromosome X"/>
</dbReference>
<dbReference type="Pfam" id="PF12474">
    <property type="entry name" value="PKK"/>
    <property type="match status" value="1"/>
</dbReference>
<name>A0A2G5T4I7_9PELO</name>
<protein>
    <submittedName>
        <fullName evidence="7">Uncharacterized protein</fullName>
    </submittedName>
</protein>
<evidence type="ECO:0000313" key="7">
    <source>
        <dbReference type="EMBL" id="PIC22132.1"/>
    </source>
</evidence>
<evidence type="ECO:0000313" key="8">
    <source>
        <dbReference type="Proteomes" id="UP000230233"/>
    </source>
</evidence>
<evidence type="ECO:0000256" key="5">
    <source>
        <dbReference type="SAM" id="Coils"/>
    </source>
</evidence>
<evidence type="ECO:0000256" key="6">
    <source>
        <dbReference type="SAM" id="MobiDB-lite"/>
    </source>
</evidence>
<dbReference type="STRING" id="1611254.A0A2G5T4I7"/>
<evidence type="ECO:0000256" key="1">
    <source>
        <dbReference type="ARBA" id="ARBA00022527"/>
    </source>
</evidence>
<gene>
    <name evidence="7" type="primary">Cnig_chr_X.g26709</name>
    <name evidence="7" type="ORF">B9Z55_026709</name>
</gene>
<comment type="caution">
    <text evidence="7">The sequence shown here is derived from an EMBL/GenBank/DDBJ whole genome shotgun (WGS) entry which is preliminary data.</text>
</comment>
<feature type="compositionally biased region" description="Basic residues" evidence="6">
    <location>
        <begin position="49"/>
        <end position="58"/>
    </location>
</feature>
<keyword evidence="4" id="KW-0418">Kinase</keyword>
<feature type="region of interest" description="Disordered" evidence="6">
    <location>
        <begin position="1"/>
        <end position="58"/>
    </location>
</feature>
<dbReference type="InterPro" id="IPR022165">
    <property type="entry name" value="PKK"/>
</dbReference>
<evidence type="ECO:0000256" key="2">
    <source>
        <dbReference type="ARBA" id="ARBA00022553"/>
    </source>
</evidence>
<feature type="compositionally biased region" description="Basic and acidic residues" evidence="6">
    <location>
        <begin position="21"/>
        <end position="37"/>
    </location>
</feature>
<evidence type="ECO:0000256" key="4">
    <source>
        <dbReference type="ARBA" id="ARBA00022777"/>
    </source>
</evidence>
<dbReference type="OrthoDB" id="10027016at2759"/>
<dbReference type="PANTHER" id="PTHR46538">
    <property type="entry name" value="PROTEIN KINASE DOMAIN-CONTAINING PROTEIN"/>
    <property type="match status" value="1"/>
</dbReference>
<accession>A0A2G5T4I7</accession>
<dbReference type="EMBL" id="PDUG01000006">
    <property type="protein sequence ID" value="PIC22132.1"/>
    <property type="molecule type" value="Genomic_DNA"/>
</dbReference>
<organism evidence="7 8">
    <name type="scientific">Caenorhabditis nigoni</name>
    <dbReference type="NCBI Taxonomy" id="1611254"/>
    <lineage>
        <taxon>Eukaryota</taxon>
        <taxon>Metazoa</taxon>
        <taxon>Ecdysozoa</taxon>
        <taxon>Nematoda</taxon>
        <taxon>Chromadorea</taxon>
        <taxon>Rhabditida</taxon>
        <taxon>Rhabditina</taxon>
        <taxon>Rhabditomorpha</taxon>
        <taxon>Rhabditoidea</taxon>
        <taxon>Rhabditidae</taxon>
        <taxon>Peloderinae</taxon>
        <taxon>Caenorhabditis</taxon>
    </lineage>
</organism>
<keyword evidence="5" id="KW-0175">Coiled coil</keyword>
<keyword evidence="2" id="KW-0597">Phosphoprotein</keyword>
<reference evidence="8" key="1">
    <citation type="submission" date="2017-10" db="EMBL/GenBank/DDBJ databases">
        <title>Rapid genome shrinkage in a self-fertile nematode reveals novel sperm competition proteins.</title>
        <authorList>
            <person name="Yin D."/>
            <person name="Schwarz E.M."/>
            <person name="Thomas C.G."/>
            <person name="Felde R.L."/>
            <person name="Korf I.F."/>
            <person name="Cutter A.D."/>
            <person name="Schartner C.M."/>
            <person name="Ralston E.J."/>
            <person name="Meyer B.J."/>
            <person name="Haag E.S."/>
        </authorList>
    </citation>
    <scope>NUCLEOTIDE SEQUENCE [LARGE SCALE GENOMIC DNA]</scope>
    <source>
        <strain evidence="8">JU1422</strain>
    </source>
</reference>
<dbReference type="AlphaFoldDB" id="A0A2G5T4I7"/>
<evidence type="ECO:0000256" key="3">
    <source>
        <dbReference type="ARBA" id="ARBA00022679"/>
    </source>
</evidence>
<dbReference type="GO" id="GO:0004674">
    <property type="term" value="F:protein serine/threonine kinase activity"/>
    <property type="evidence" value="ECO:0007669"/>
    <property type="project" value="UniProtKB-KW"/>
</dbReference>